<dbReference type="Gene3D" id="1.10.260.40">
    <property type="entry name" value="lambda repressor-like DNA-binding domains"/>
    <property type="match status" value="1"/>
</dbReference>
<dbReference type="PANTHER" id="PTHR46797">
    <property type="entry name" value="HTH-TYPE TRANSCRIPTIONAL REGULATOR"/>
    <property type="match status" value="1"/>
</dbReference>
<dbReference type="InterPro" id="IPR050807">
    <property type="entry name" value="TransReg_Diox_bact_type"/>
</dbReference>
<keyword evidence="1" id="KW-0238">DNA-binding</keyword>
<dbReference type="PANTHER" id="PTHR46797:SF1">
    <property type="entry name" value="METHYLPHOSPHONATE SYNTHASE"/>
    <property type="match status" value="1"/>
</dbReference>
<dbReference type="CDD" id="cd00093">
    <property type="entry name" value="HTH_XRE"/>
    <property type="match status" value="1"/>
</dbReference>
<dbReference type="InterPro" id="IPR010982">
    <property type="entry name" value="Lambda_DNA-bd_dom_sf"/>
</dbReference>
<accession>A0ABY9X0B1</accession>
<dbReference type="SUPFAM" id="SSF47413">
    <property type="entry name" value="lambda repressor-like DNA-binding domains"/>
    <property type="match status" value="1"/>
</dbReference>
<reference evidence="3 4" key="1">
    <citation type="submission" date="2019-08" db="EMBL/GenBank/DDBJ databases">
        <title>Archangium and Cystobacter genomes.</title>
        <authorList>
            <person name="Chen I.-C.K."/>
            <person name="Wielgoss S."/>
        </authorList>
    </citation>
    <scope>NUCLEOTIDE SEQUENCE [LARGE SCALE GENOMIC DNA]</scope>
    <source>
        <strain evidence="3 4">Cbm 6</strain>
    </source>
</reference>
<feature type="domain" description="HTH cro/C1-type" evidence="2">
    <location>
        <begin position="22"/>
        <end position="76"/>
    </location>
</feature>
<dbReference type="InterPro" id="IPR001387">
    <property type="entry name" value="Cro/C1-type_HTH"/>
</dbReference>
<evidence type="ECO:0000259" key="2">
    <source>
        <dbReference type="PROSITE" id="PS50943"/>
    </source>
</evidence>
<sequence length="117" mass="13493">MENEKNRLAGGGRLHLQFGDHMRRLRNARRLTQEKLAERSELSVDAIRRIERGAFSPSLETLGKLAGGLNVSLKTLFQGFERDRNDQVAEICDFLSHRSGREVQLAWRVLQAMFEER</sequence>
<dbReference type="PROSITE" id="PS50943">
    <property type="entry name" value="HTH_CROC1"/>
    <property type="match status" value="1"/>
</dbReference>
<evidence type="ECO:0000256" key="1">
    <source>
        <dbReference type="ARBA" id="ARBA00023125"/>
    </source>
</evidence>
<evidence type="ECO:0000313" key="3">
    <source>
        <dbReference type="EMBL" id="WNG48794.1"/>
    </source>
</evidence>
<organism evidence="3 4">
    <name type="scientific">Archangium minus</name>
    <dbReference type="NCBI Taxonomy" id="83450"/>
    <lineage>
        <taxon>Bacteria</taxon>
        <taxon>Pseudomonadati</taxon>
        <taxon>Myxococcota</taxon>
        <taxon>Myxococcia</taxon>
        <taxon>Myxococcales</taxon>
        <taxon>Cystobacterineae</taxon>
        <taxon>Archangiaceae</taxon>
        <taxon>Archangium</taxon>
    </lineage>
</organism>
<dbReference type="Pfam" id="PF01381">
    <property type="entry name" value="HTH_3"/>
    <property type="match status" value="1"/>
</dbReference>
<dbReference type="EMBL" id="CP043494">
    <property type="protein sequence ID" value="WNG48794.1"/>
    <property type="molecule type" value="Genomic_DNA"/>
</dbReference>
<keyword evidence="4" id="KW-1185">Reference proteome</keyword>
<name>A0ABY9X0B1_9BACT</name>
<dbReference type="RefSeq" id="WP_395806451.1">
    <property type="nucleotide sequence ID" value="NZ_CP043494.1"/>
</dbReference>
<dbReference type="Proteomes" id="UP001611383">
    <property type="component" value="Chromosome"/>
</dbReference>
<protein>
    <submittedName>
        <fullName evidence="3">Helix-turn-helix transcriptional regulator</fullName>
    </submittedName>
</protein>
<proteinExistence type="predicted"/>
<evidence type="ECO:0000313" key="4">
    <source>
        <dbReference type="Proteomes" id="UP001611383"/>
    </source>
</evidence>
<gene>
    <name evidence="3" type="ORF">F0U60_35270</name>
</gene>
<dbReference type="SMART" id="SM00530">
    <property type="entry name" value="HTH_XRE"/>
    <property type="match status" value="1"/>
</dbReference>